<dbReference type="GO" id="GO:0140701">
    <property type="term" value="F:3',3'-cyclic GMP-AMP synthase activity"/>
    <property type="evidence" value="ECO:0007669"/>
    <property type="project" value="InterPro"/>
</dbReference>
<evidence type="ECO:0000256" key="3">
    <source>
        <dbReference type="ARBA" id="ARBA00022723"/>
    </source>
</evidence>
<dbReference type="InterPro" id="IPR047805">
    <property type="entry name" value="GAMP_synthase"/>
</dbReference>
<dbReference type="AlphaFoldDB" id="A0A930BQH1"/>
<keyword evidence="2" id="KW-0548">Nucleotidyltransferase</keyword>
<name>A0A930BQH1_9RHOO</name>
<dbReference type="EMBL" id="JABZMI010000018">
    <property type="protein sequence ID" value="MBF1163837.1"/>
    <property type="molecule type" value="Genomic_DNA"/>
</dbReference>
<dbReference type="Pfam" id="PF21654">
    <property type="entry name" value="DncV-like_NTFase"/>
    <property type="match status" value="1"/>
</dbReference>
<gene>
    <name evidence="14" type="ORF">HXL68_02245</name>
</gene>
<dbReference type="Pfam" id="PF18134">
    <property type="entry name" value="AGS_C"/>
    <property type="match status" value="1"/>
</dbReference>
<keyword evidence="1" id="KW-0808">Transferase</keyword>
<protein>
    <recommendedName>
        <fullName evidence="10">Cyclic GMP-AMP synthase</fullName>
    </recommendedName>
</protein>
<evidence type="ECO:0000256" key="5">
    <source>
        <dbReference type="ARBA" id="ARBA00022840"/>
    </source>
</evidence>
<accession>A0A930BQH1</accession>
<sequence length="469" mass="53852">MGKAASLFNGAGEQTLLKRVTPTTEQREFLQTQWNALADHLKQALYTDYGYPISTWLQGSYKYGTLIRPVHVDEEYDVDVGIYFQWENDGNATPAPTQLREWVQRELLVFKSLSADVKSISEPPKERCSRAIYEKKFHIDTPVYHLEKSTDTRRLACLSGAWEDSDPKAIYEWFKNVVWGDDREQLRRLVRYLKGWAAVAFVESAAARPSSILLTVLAAESFEKHLLSRLVGMDDEDALILVIKDMHERLFDDRVVLNPIDESENLNRIPDEHWDVFLTNLQALRNAAENAEAEQDEAAAALAWSEVFSFLMPLPPTQEVEVVEEVSGRAIMVLPEIEIEVFDRVSKKPIGKHRNEVPSVPKDCDLIFKIVNPHVIPEYASVEWTVRNDGEESDYIGDLGHRRMGIRMLEADEHTAYAGLHFMDCVVRFNGQVYAVRRVPVTVKDVNYPARNPPRPAYTKLFSKFRRRR</sequence>
<evidence type="ECO:0000256" key="10">
    <source>
        <dbReference type="ARBA" id="ARBA00044145"/>
    </source>
</evidence>
<evidence type="ECO:0000259" key="13">
    <source>
        <dbReference type="Pfam" id="PF21654"/>
    </source>
</evidence>
<keyword evidence="6" id="KW-0460">Magnesium</keyword>
<evidence type="ECO:0000256" key="4">
    <source>
        <dbReference type="ARBA" id="ARBA00022741"/>
    </source>
</evidence>
<dbReference type="GO" id="GO:0005524">
    <property type="term" value="F:ATP binding"/>
    <property type="evidence" value="ECO:0007669"/>
    <property type="project" value="UniProtKB-KW"/>
</dbReference>
<reference evidence="14" key="1">
    <citation type="submission" date="2020-04" db="EMBL/GenBank/DDBJ databases">
        <title>Deep metagenomics examines the oral microbiome during advanced dental caries in children, revealing novel taxa and co-occurrences with host molecules.</title>
        <authorList>
            <person name="Baker J.L."/>
            <person name="Morton J.T."/>
            <person name="Dinis M."/>
            <person name="Alvarez R."/>
            <person name="Tran N.C."/>
            <person name="Knight R."/>
            <person name="Edlund A."/>
        </authorList>
    </citation>
    <scope>NUCLEOTIDE SEQUENCE</scope>
    <source>
        <strain evidence="14">JCVI_32_bin.24</strain>
    </source>
</reference>
<dbReference type="InterPro" id="IPR040511">
    <property type="entry name" value="AGS_C"/>
</dbReference>
<organism evidence="14 15">
    <name type="scientific">Dechloromonas agitata</name>
    <dbReference type="NCBI Taxonomy" id="73030"/>
    <lineage>
        <taxon>Bacteria</taxon>
        <taxon>Pseudomonadati</taxon>
        <taxon>Pseudomonadota</taxon>
        <taxon>Betaproteobacteria</taxon>
        <taxon>Rhodocyclales</taxon>
        <taxon>Azonexaceae</taxon>
        <taxon>Dechloromonas</taxon>
    </lineage>
</organism>
<dbReference type="GO" id="GO:0051607">
    <property type="term" value="P:defense response to virus"/>
    <property type="evidence" value="ECO:0007669"/>
    <property type="project" value="UniProtKB-KW"/>
</dbReference>
<dbReference type="GO" id="GO:0009117">
    <property type="term" value="P:nucleotide metabolic process"/>
    <property type="evidence" value="ECO:0007669"/>
    <property type="project" value="UniProtKB-KW"/>
</dbReference>
<evidence type="ECO:0000256" key="1">
    <source>
        <dbReference type="ARBA" id="ARBA00022679"/>
    </source>
</evidence>
<dbReference type="NCBIfam" id="NF041078">
    <property type="entry name" value="cGAS"/>
    <property type="match status" value="1"/>
</dbReference>
<evidence type="ECO:0000256" key="7">
    <source>
        <dbReference type="ARBA" id="ARBA00023080"/>
    </source>
</evidence>
<comment type="caution">
    <text evidence="14">The sequence shown here is derived from an EMBL/GenBank/DDBJ whole genome shotgun (WGS) entry which is preliminary data.</text>
</comment>
<dbReference type="Proteomes" id="UP000718593">
    <property type="component" value="Unassembled WGS sequence"/>
</dbReference>
<keyword evidence="5" id="KW-0067">ATP-binding</keyword>
<evidence type="ECO:0000256" key="11">
    <source>
        <dbReference type="ARBA" id="ARBA00048304"/>
    </source>
</evidence>
<evidence type="ECO:0000259" key="12">
    <source>
        <dbReference type="Pfam" id="PF18134"/>
    </source>
</evidence>
<dbReference type="InterPro" id="IPR048445">
    <property type="entry name" value="DncV-like_NTFase"/>
</dbReference>
<keyword evidence="8" id="KW-0051">Antiviral defense</keyword>
<feature type="domain" description="Cyclic GMP-AMP synthase DncV-like nucleotidyltransferase" evidence="13">
    <location>
        <begin position="55"/>
        <end position="144"/>
    </location>
</feature>
<evidence type="ECO:0000256" key="8">
    <source>
        <dbReference type="ARBA" id="ARBA00023118"/>
    </source>
</evidence>
<evidence type="ECO:0000313" key="15">
    <source>
        <dbReference type="Proteomes" id="UP000718593"/>
    </source>
</evidence>
<evidence type="ECO:0000256" key="9">
    <source>
        <dbReference type="ARBA" id="ARBA00023134"/>
    </source>
</evidence>
<feature type="domain" description="Adenylyl/Guanylyl and SMODS C-terminal sensor" evidence="12">
    <location>
        <begin position="336"/>
        <end position="444"/>
    </location>
</feature>
<evidence type="ECO:0000256" key="2">
    <source>
        <dbReference type="ARBA" id="ARBA00022695"/>
    </source>
</evidence>
<keyword evidence="3" id="KW-0479">Metal-binding</keyword>
<proteinExistence type="predicted"/>
<evidence type="ECO:0000256" key="6">
    <source>
        <dbReference type="ARBA" id="ARBA00022842"/>
    </source>
</evidence>
<dbReference type="GO" id="GO:0046872">
    <property type="term" value="F:metal ion binding"/>
    <property type="evidence" value="ECO:0007669"/>
    <property type="project" value="UniProtKB-KW"/>
</dbReference>
<dbReference type="GO" id="GO:0005525">
    <property type="term" value="F:GTP binding"/>
    <property type="evidence" value="ECO:0007669"/>
    <property type="project" value="UniProtKB-KW"/>
</dbReference>
<comment type="catalytic activity">
    <reaction evidence="11">
        <text>GTP + ATP = 3',3'-cGAMP + 2 diphosphate</text>
        <dbReference type="Rhea" id="RHEA:35647"/>
        <dbReference type="ChEBI" id="CHEBI:30616"/>
        <dbReference type="ChEBI" id="CHEBI:33019"/>
        <dbReference type="ChEBI" id="CHEBI:37565"/>
        <dbReference type="ChEBI" id="CHEBI:71501"/>
    </reaction>
    <physiologicalReaction direction="left-to-right" evidence="11">
        <dbReference type="Rhea" id="RHEA:35648"/>
    </physiologicalReaction>
</comment>
<keyword evidence="4" id="KW-0547">Nucleotide-binding</keyword>
<keyword evidence="9" id="KW-0342">GTP-binding</keyword>
<keyword evidence="7" id="KW-0546">Nucleotide metabolism</keyword>
<evidence type="ECO:0000313" key="14">
    <source>
        <dbReference type="EMBL" id="MBF1163837.1"/>
    </source>
</evidence>